<dbReference type="InterPro" id="IPR055679">
    <property type="entry name" value="DUF7255"/>
</dbReference>
<dbReference type="EMBL" id="JACCFP010000001">
    <property type="protein sequence ID" value="NYI99953.1"/>
    <property type="molecule type" value="Genomic_DNA"/>
</dbReference>
<accession>A0A853BY23</accession>
<keyword evidence="2" id="KW-1185">Reference proteome</keyword>
<name>A0A853BY23_9ACTN</name>
<reference evidence="1 2" key="1">
    <citation type="submission" date="2020-07" db="EMBL/GenBank/DDBJ databases">
        <title>Sequencing the genomes of 1000 actinobacteria strains.</title>
        <authorList>
            <person name="Klenk H.-P."/>
        </authorList>
    </citation>
    <scope>NUCLEOTIDE SEQUENCE [LARGE SCALE GENOMIC DNA]</scope>
    <source>
        <strain evidence="1 2">DSM 103833</strain>
    </source>
</reference>
<evidence type="ECO:0000313" key="2">
    <source>
        <dbReference type="Proteomes" id="UP000530424"/>
    </source>
</evidence>
<gene>
    <name evidence="1" type="ORF">HNR19_000652</name>
</gene>
<proteinExistence type="predicted"/>
<protein>
    <submittedName>
        <fullName evidence="1">Uncharacterized protein</fullName>
    </submittedName>
</protein>
<comment type="caution">
    <text evidence="1">The sequence shown here is derived from an EMBL/GenBank/DDBJ whole genome shotgun (WGS) entry which is preliminary data.</text>
</comment>
<dbReference type="RefSeq" id="WP_179666594.1">
    <property type="nucleotide sequence ID" value="NZ_JACCFP010000001.1"/>
</dbReference>
<sequence>MVATGARVRALAALLTGAGWEQGTPPRLPRLADLPTATQSRIRTFYDVLGGNVEHFDRIRPGGWDLAFQTPDGLLLVELDEEQHFNRYRAETLTAANDLDLPWATNYLTYCEQHEARLLPGWGTGQRWTNPSAARFFGDPSRPGDFTGNGAPRWRQRAFYDSVKDVLDDRRLARISVHDTLDTGATLERLLRRPDPTAVGAVQHLLTIRTHVA</sequence>
<dbReference type="Pfam" id="PF23913">
    <property type="entry name" value="DUF7255"/>
    <property type="match status" value="1"/>
</dbReference>
<organism evidence="1 2">
    <name type="scientific">Nocardioides thalensis</name>
    <dbReference type="NCBI Taxonomy" id="1914755"/>
    <lineage>
        <taxon>Bacteria</taxon>
        <taxon>Bacillati</taxon>
        <taxon>Actinomycetota</taxon>
        <taxon>Actinomycetes</taxon>
        <taxon>Propionibacteriales</taxon>
        <taxon>Nocardioidaceae</taxon>
        <taxon>Nocardioides</taxon>
    </lineage>
</organism>
<dbReference type="Proteomes" id="UP000530424">
    <property type="component" value="Unassembled WGS sequence"/>
</dbReference>
<evidence type="ECO:0000313" key="1">
    <source>
        <dbReference type="EMBL" id="NYI99953.1"/>
    </source>
</evidence>
<dbReference type="AlphaFoldDB" id="A0A853BY23"/>